<reference evidence="1" key="1">
    <citation type="submission" date="2015-07" db="EMBL/GenBank/DDBJ databases">
        <title>Adaptation to a free-living lifestyle via gene acquisitions in the diplomonad Trepomonas sp. PC1.</title>
        <authorList>
            <person name="Xu F."/>
            <person name="Jerlstrom-Hultqvist J."/>
            <person name="Kolisko M."/>
            <person name="Simpson A.G.B."/>
            <person name="Roger A.J."/>
            <person name="Svard S.G."/>
            <person name="Andersson J.O."/>
        </authorList>
    </citation>
    <scope>NUCLEOTIDE SEQUENCE</scope>
    <source>
        <strain evidence="1">PC1</strain>
    </source>
</reference>
<protein>
    <submittedName>
        <fullName evidence="1">Uncharacterized protein</fullName>
    </submittedName>
</protein>
<dbReference type="Gene3D" id="3.30.40.10">
    <property type="entry name" value="Zinc/RING finger domain, C3HC4 (zinc finger)"/>
    <property type="match status" value="1"/>
</dbReference>
<evidence type="ECO:0000313" key="1">
    <source>
        <dbReference type="EMBL" id="JAP89947.1"/>
    </source>
</evidence>
<dbReference type="InterPro" id="IPR013083">
    <property type="entry name" value="Znf_RING/FYVE/PHD"/>
</dbReference>
<organism evidence="1">
    <name type="scientific">Trepomonas sp. PC1</name>
    <dbReference type="NCBI Taxonomy" id="1076344"/>
    <lineage>
        <taxon>Eukaryota</taxon>
        <taxon>Metamonada</taxon>
        <taxon>Diplomonadida</taxon>
        <taxon>Hexamitidae</taxon>
        <taxon>Hexamitinae</taxon>
        <taxon>Trepomonas</taxon>
    </lineage>
</organism>
<proteinExistence type="predicted"/>
<accession>A0A146JZK2</accession>
<feature type="non-terminal residue" evidence="1">
    <location>
        <position position="1"/>
    </location>
</feature>
<name>A0A146JZK2_9EUKA</name>
<dbReference type="EMBL" id="GDID01006659">
    <property type="protein sequence ID" value="JAP89947.1"/>
    <property type="molecule type" value="Transcribed_RNA"/>
</dbReference>
<feature type="non-terminal residue" evidence="1">
    <location>
        <position position="564"/>
    </location>
</feature>
<sequence>LMNPMLFQRFLNKVQIRPRRTFDTGLQLSRMLFTKKSDLSQGELYDLLIFISLFFEQVNLKKIDPYNLKAPQLTKHVIEIINTKQFKTKMQLPLADQYLYYENMQQSLAFANFAVVRRFFESREFLVKPEDQQQYLSIYDNYFSETPDYSMDIPDDVLLKKQFEFYRCQQQNNLTDKKIINRLVELNPKYLYDLKNFRILYCGGSVLTIKVPLSQKIVRLFQDILPNSHFQNQLQQIDAMNIQFDFIYQNQKNAKLWCYATDLFIQLHLQLKFDQSDIIAMLDKARLTGQYPLIMFDVSLKQLKLCDPTFQTVDSVAEVQTKLKYEKEDEIISCVDIQLLCGFVSQLLIFHLTYNLDFLLKDYSKLFTFKRSESSLKLISSFPEAQNVFYQYISQFTKFITLETSNCFFQQAFTEDQSEISQDEMVFNLIDPLSHFQIQTPARGSRCRHSQVLDLSSYCLNKSCPFCQQPVSDILVDELGLALIKWLKQQQIYAKYVVFEVRTCQIVKIERINEDTESEWDLEQNQPVFCEEIASSIVNSKAQFCEKPSLLKSKNNSISVSKST</sequence>
<gene>
    <name evidence="1" type="ORF">TPC1_30558</name>
</gene>
<dbReference type="AlphaFoldDB" id="A0A146JZK2"/>